<gene>
    <name evidence="2" type="ORF">GCM10011579_049660</name>
</gene>
<comment type="caution">
    <text evidence="2">The sequence shown here is derived from an EMBL/GenBank/DDBJ whole genome shotgun (WGS) entry which is preliminary data.</text>
</comment>
<name>A0A917Y7B1_9ACTN</name>
<dbReference type="AlphaFoldDB" id="A0A917Y7B1"/>
<sequence length="95" mass="10147">MREARGALVGGPHGELRRDPDPLPRAGLQVQSMRLLTATPETLFVVGSEELAGGGRVGVPHRRDGVCGGRQSCGSTTHSRRPYPRVHQLLAPCQA</sequence>
<keyword evidence="3" id="KW-1185">Reference proteome</keyword>
<dbReference type="Proteomes" id="UP000600365">
    <property type="component" value="Unassembled WGS sequence"/>
</dbReference>
<evidence type="ECO:0000313" key="2">
    <source>
        <dbReference type="EMBL" id="GGN72453.1"/>
    </source>
</evidence>
<protein>
    <submittedName>
        <fullName evidence="2">Uncharacterized protein</fullName>
    </submittedName>
</protein>
<organism evidence="2 3">
    <name type="scientific">Streptomyces albiflavescens</name>
    <dbReference type="NCBI Taxonomy" id="1623582"/>
    <lineage>
        <taxon>Bacteria</taxon>
        <taxon>Bacillati</taxon>
        <taxon>Actinomycetota</taxon>
        <taxon>Actinomycetes</taxon>
        <taxon>Kitasatosporales</taxon>
        <taxon>Streptomycetaceae</taxon>
        <taxon>Streptomyces</taxon>
    </lineage>
</organism>
<reference evidence="2 3" key="1">
    <citation type="journal article" date="2014" name="Int. J. Syst. Evol. Microbiol.">
        <title>Complete genome sequence of Corynebacterium casei LMG S-19264T (=DSM 44701T), isolated from a smear-ripened cheese.</title>
        <authorList>
            <consortium name="US DOE Joint Genome Institute (JGI-PGF)"/>
            <person name="Walter F."/>
            <person name="Albersmeier A."/>
            <person name="Kalinowski J."/>
            <person name="Ruckert C."/>
        </authorList>
    </citation>
    <scope>NUCLEOTIDE SEQUENCE [LARGE SCALE GENOMIC DNA]</scope>
    <source>
        <strain evidence="2 3">CGMCC 4.7111</strain>
    </source>
</reference>
<proteinExistence type="predicted"/>
<accession>A0A917Y7B1</accession>
<evidence type="ECO:0000313" key="3">
    <source>
        <dbReference type="Proteomes" id="UP000600365"/>
    </source>
</evidence>
<dbReference type="EMBL" id="BMMM01000009">
    <property type="protein sequence ID" value="GGN72453.1"/>
    <property type="molecule type" value="Genomic_DNA"/>
</dbReference>
<feature type="region of interest" description="Disordered" evidence="1">
    <location>
        <begin position="1"/>
        <end position="24"/>
    </location>
</feature>
<evidence type="ECO:0000256" key="1">
    <source>
        <dbReference type="SAM" id="MobiDB-lite"/>
    </source>
</evidence>